<reference evidence="1" key="1">
    <citation type="submission" date="2021-10" db="EMBL/GenBank/DDBJ databases">
        <title>Roseicella aerolatum sp. nov., isolated from aerosols of e-waste dismantling site.</title>
        <authorList>
            <person name="Qin T."/>
        </authorList>
    </citation>
    <scope>NUCLEOTIDE SEQUENCE</scope>
    <source>
        <strain evidence="1">GB24</strain>
    </source>
</reference>
<name>A0A9X1L6L2_9PROT</name>
<dbReference type="EMBL" id="JAJAQI010000003">
    <property type="protein sequence ID" value="MCB4820689.1"/>
    <property type="molecule type" value="Genomic_DNA"/>
</dbReference>
<comment type="caution">
    <text evidence="1">The sequence shown here is derived from an EMBL/GenBank/DDBJ whole genome shotgun (WGS) entry which is preliminary data.</text>
</comment>
<organism evidence="1 2">
    <name type="scientific">Roseicella aerolata</name>
    <dbReference type="NCBI Taxonomy" id="2883479"/>
    <lineage>
        <taxon>Bacteria</taxon>
        <taxon>Pseudomonadati</taxon>
        <taxon>Pseudomonadota</taxon>
        <taxon>Alphaproteobacteria</taxon>
        <taxon>Acetobacterales</taxon>
        <taxon>Roseomonadaceae</taxon>
        <taxon>Roseicella</taxon>
    </lineage>
</organism>
<keyword evidence="2" id="KW-1185">Reference proteome</keyword>
<protein>
    <submittedName>
        <fullName evidence="1">Uncharacterized protein</fullName>
    </submittedName>
</protein>
<accession>A0A9X1L6L2</accession>
<proteinExistence type="predicted"/>
<evidence type="ECO:0000313" key="1">
    <source>
        <dbReference type="EMBL" id="MCB4820689.1"/>
    </source>
</evidence>
<gene>
    <name evidence="1" type="ORF">LHA35_02945</name>
</gene>
<sequence length="570" mass="59614">MLVYGDRVQVQETQAVVGCLGALLARAAALPPGIARHGTLAGAFIAVGELTQGIADAGFAARGADASCPATEAAMALLLRCAGALRHSWESGFAAGPLPAIPELPELPGRIEIRQPEGFAFYALYPEAYAMAAAAAGLPPATRVIGLRSIGVPLGAMVASALGAAAPVTLRPAGHPFRRELAVAPALAARLLPAPDLPVAVVDEGPGLSGSSFGAVADWLEDRGVPPGRIAFFPSHGGAPGPMASPRHRARWDRAARHWQGFETVVQPRLAAWAGTLTGPAEGPLTDISGGAWRAGRYPGAAWPPVHAQQERRKFLLPAGGATWLLKFVGLGADGERKAGRGRALAEAGFTPPVAGWCHGFLVERWLEAARPLDPARMDQDRLAEQVGRYLGFRARAFPAAPEQGASPASLLEMARHNAGLALGEAAARRFDRWTAAELAALGVRARPVETDNRLHAWEWLALPDGRLLKADALDHHAAHDLIGCQDIAWDVAGAMVELGLDARLIPILEAASGRPVDPGLLALLLPCYCAFQLGHWTMAAEAAPDAEEAARLRAAVARYAARLQGALAA</sequence>
<dbReference type="AlphaFoldDB" id="A0A9X1L6L2"/>
<dbReference type="RefSeq" id="WP_226604268.1">
    <property type="nucleotide sequence ID" value="NZ_JAJAQI010000003.1"/>
</dbReference>
<evidence type="ECO:0000313" key="2">
    <source>
        <dbReference type="Proteomes" id="UP001139311"/>
    </source>
</evidence>
<dbReference type="Proteomes" id="UP001139311">
    <property type="component" value="Unassembled WGS sequence"/>
</dbReference>